<accession>A0A316UNB8</accession>
<protein>
    <submittedName>
        <fullName evidence="2">Uncharacterized protein</fullName>
    </submittedName>
</protein>
<dbReference type="Proteomes" id="UP000245884">
    <property type="component" value="Unassembled WGS sequence"/>
</dbReference>
<dbReference type="AlphaFoldDB" id="A0A316UNB8"/>
<dbReference type="EMBL" id="KZ819674">
    <property type="protein sequence ID" value="PWN25841.1"/>
    <property type="molecule type" value="Genomic_DNA"/>
</dbReference>
<dbReference type="RefSeq" id="XP_025360453.1">
    <property type="nucleotide sequence ID" value="XM_025508894.1"/>
</dbReference>
<dbReference type="GeneID" id="37030717"/>
<organism evidence="2 3">
    <name type="scientific">Jaminaea rosea</name>
    <dbReference type="NCBI Taxonomy" id="1569628"/>
    <lineage>
        <taxon>Eukaryota</taxon>
        <taxon>Fungi</taxon>
        <taxon>Dikarya</taxon>
        <taxon>Basidiomycota</taxon>
        <taxon>Ustilaginomycotina</taxon>
        <taxon>Exobasidiomycetes</taxon>
        <taxon>Microstromatales</taxon>
        <taxon>Microstromatales incertae sedis</taxon>
        <taxon>Jaminaea</taxon>
    </lineage>
</organism>
<keyword evidence="3" id="KW-1185">Reference proteome</keyword>
<proteinExistence type="predicted"/>
<evidence type="ECO:0000313" key="2">
    <source>
        <dbReference type="EMBL" id="PWN25841.1"/>
    </source>
</evidence>
<name>A0A316UNB8_9BASI</name>
<feature type="compositionally biased region" description="Polar residues" evidence="1">
    <location>
        <begin position="52"/>
        <end position="67"/>
    </location>
</feature>
<gene>
    <name evidence="2" type="ORF">BDZ90DRAFT_275711</name>
</gene>
<evidence type="ECO:0000256" key="1">
    <source>
        <dbReference type="SAM" id="MobiDB-lite"/>
    </source>
</evidence>
<reference evidence="2 3" key="1">
    <citation type="journal article" date="2018" name="Mol. Biol. Evol.">
        <title>Broad Genomic Sampling Reveals a Smut Pathogenic Ancestry of the Fungal Clade Ustilaginomycotina.</title>
        <authorList>
            <person name="Kijpornyongpan T."/>
            <person name="Mondo S.J."/>
            <person name="Barry K."/>
            <person name="Sandor L."/>
            <person name="Lee J."/>
            <person name="Lipzen A."/>
            <person name="Pangilinan J."/>
            <person name="LaButti K."/>
            <person name="Hainaut M."/>
            <person name="Henrissat B."/>
            <person name="Grigoriev I.V."/>
            <person name="Spatafora J.W."/>
            <person name="Aime M.C."/>
        </authorList>
    </citation>
    <scope>NUCLEOTIDE SEQUENCE [LARGE SCALE GENOMIC DNA]</scope>
    <source>
        <strain evidence="2 3">MCA 5214</strain>
    </source>
</reference>
<feature type="region of interest" description="Disordered" evidence="1">
    <location>
        <begin position="45"/>
        <end position="74"/>
    </location>
</feature>
<feature type="region of interest" description="Disordered" evidence="1">
    <location>
        <begin position="394"/>
        <end position="420"/>
    </location>
</feature>
<evidence type="ECO:0000313" key="3">
    <source>
        <dbReference type="Proteomes" id="UP000245884"/>
    </source>
</evidence>
<sequence>MFVNPAGRPRPGETQLFNLEVKRQIYDHAKETANQLRAMYDRMGFESRSEQKTQSAQSTESVTHQPSPNLPSLDMTVEPIRRSISVAPAGTGLLNMDGSMISVRNKYLADALKDPDLRAQLPVGSDSAYEALTKGHSILVDWEESSQDTTMAPPRTNWVRIVSRIKQEDLIYFVKECGHLSSRSKPASGKEEPYTITREASLYHEQRKQIRYAFATTGWPCRIADGKVCLAVCGRTLTLVQEHISPQPFDDGINARVKLHPIASRLFTAKYQPMACSPEASFVLNRYELHVEARNQKRRIYNPCAAQVNQEWEKLFKIIAEAVTVDSTDKDRLLYCHQYVSKPAGDLTAGIAARLRDGGARLPLENCGGGWSEFVLPGYSEEYLRYPQLGGHNGKAAGAGSSRNESGSAGRGRLKVDPLPDGGPQEIILLVTDRNEANWRDGLMYGVWPKGKAGFVTGQLGRGGLP</sequence>